<dbReference type="InterPro" id="IPR031825">
    <property type="entry name" value="RXLR"/>
</dbReference>
<evidence type="ECO:0000256" key="3">
    <source>
        <dbReference type="ARBA" id="ARBA00022525"/>
    </source>
</evidence>
<gene>
    <name evidence="4" type="primary">HaRxL3</name>
</gene>
<dbReference type="Pfam" id="PF16810">
    <property type="entry name" value="RXLR"/>
    <property type="match status" value="1"/>
</dbReference>
<proteinExistence type="evidence at transcript level"/>
<dbReference type="AlphaFoldDB" id="A0A090B857"/>
<comment type="similarity">
    <text evidence="2">Belongs to the RxLR effector family.</text>
</comment>
<name>A0A090B857_HYAAE</name>
<reference evidence="4" key="1">
    <citation type="journal article" date="2014" name="PLoS Pathog.">
        <title>Expression profiling during Arabidopsis/downy mildew interaction reveals a highly-expressed effector that attenuates responses to salicylic acid.</title>
        <authorList>
            <person name="Asai S."/>
            <person name="Rallapalli G."/>
            <person name="Piquerez S.J.M."/>
            <person name="Caillaud M.C."/>
            <person name="Furzer O.J."/>
            <person name="Ishaque N."/>
            <person name="Wirthmueller L."/>
            <person name="Fabro G."/>
            <person name="Shirasu K."/>
            <person name="Jones J.D.G."/>
        </authorList>
    </citation>
    <scope>NUCLEOTIDE SEQUENCE</scope>
    <source>
        <strain evidence="4">Emoy2</strain>
    </source>
</reference>
<evidence type="ECO:0000256" key="1">
    <source>
        <dbReference type="ARBA" id="ARBA00004613"/>
    </source>
</evidence>
<keyword evidence="3" id="KW-0964">Secreted</keyword>
<sequence length="518" mass="58984">MRIYAAVVLPCTAYLCRGSPALHCVPNVHTVSSRTSASMTMMSVSLAEESTSVDDEKNKRLLRSAKTSSTEERTSDVIKSEEGIKERELGVIKSEEGIEERTLDVSKLAEEAESLLAKPISFFRARSWQQQQLTSEEVLAKTSRIPLNKSPVISTTVDENVVAHAREFWNGLSKPDMLALIKLFVERTKKNPDKNLSLFDMLSAIYGDINVTKMFAAAKSLDDFRGRAAKKLLDEKLNAIMRRPCSVDRFVDVYNIKGDDLFTSSLWKVMLLKDFIRKSNAYLRRHITLADTLVTAYGGEKGLMRVLLKLDNDAEARHVLDEIAKRWYRKNLSVDGTMQLLELSEVDKVFDNRRVHYVEGLLKQCRKKEGNQDWEDDFINADFKISDHTREEYIDEFMASFYKKETVDYVKALVDFYDDKTLAVMILKAHSSAEGDAEMTATIRKANSMLFRYASDGERVPKALNEDEIAAEVGPLDDVQRADLHSFVFRYNTLVNRRLASEEKKAKKRAAKNKSNHQ</sequence>
<evidence type="ECO:0000256" key="2">
    <source>
        <dbReference type="ARBA" id="ARBA00010400"/>
    </source>
</evidence>
<evidence type="ECO:0000313" key="4">
    <source>
        <dbReference type="EMBL" id="BAP68761.1"/>
    </source>
</evidence>
<accession>A0A090B857</accession>
<protein>
    <submittedName>
        <fullName evidence="4">RxLR effector candidate protein</fullName>
    </submittedName>
</protein>
<comment type="subcellular location">
    <subcellularLocation>
        <location evidence="1">Secreted</location>
    </subcellularLocation>
</comment>
<feature type="non-terminal residue" evidence="4">
    <location>
        <position position="518"/>
    </location>
</feature>
<organism evidence="4">
    <name type="scientific">Hyaloperonospora arabidopsidis (strain Emoy2)</name>
    <name type="common">Downy mildew agent</name>
    <name type="synonym">Peronospora arabidopsidis</name>
    <dbReference type="NCBI Taxonomy" id="559515"/>
    <lineage>
        <taxon>Eukaryota</taxon>
        <taxon>Sar</taxon>
        <taxon>Stramenopiles</taxon>
        <taxon>Oomycota</taxon>
        <taxon>Peronosporomycetes</taxon>
        <taxon>Peronosporales</taxon>
        <taxon>Peronosporaceae</taxon>
        <taxon>Hyaloperonospora</taxon>
    </lineage>
</organism>
<dbReference type="EMBL" id="AB922186">
    <property type="protein sequence ID" value="BAP68761.1"/>
    <property type="molecule type" value="mRNA"/>
</dbReference>